<accession>A0A9N7N0U6</accession>
<keyword evidence="4" id="KW-0540">Nuclease</keyword>
<dbReference type="Pfam" id="PF12776">
    <property type="entry name" value="Myb_DNA-bind_3"/>
    <property type="match status" value="1"/>
</dbReference>
<comment type="similarity">
    <text evidence="3">Belongs to the HARBI1 family.</text>
</comment>
<dbReference type="GO" id="GO:0046872">
    <property type="term" value="F:metal ion binding"/>
    <property type="evidence" value="ECO:0007669"/>
    <property type="project" value="UniProtKB-KW"/>
</dbReference>
<dbReference type="AlphaFoldDB" id="A0A9N7N0U6"/>
<organism evidence="10 11">
    <name type="scientific">Striga hermonthica</name>
    <name type="common">Purple witchweed</name>
    <name type="synonym">Buchnera hermonthica</name>
    <dbReference type="NCBI Taxonomy" id="68872"/>
    <lineage>
        <taxon>Eukaryota</taxon>
        <taxon>Viridiplantae</taxon>
        <taxon>Streptophyta</taxon>
        <taxon>Embryophyta</taxon>
        <taxon>Tracheophyta</taxon>
        <taxon>Spermatophyta</taxon>
        <taxon>Magnoliopsida</taxon>
        <taxon>eudicotyledons</taxon>
        <taxon>Gunneridae</taxon>
        <taxon>Pentapetalae</taxon>
        <taxon>asterids</taxon>
        <taxon>lamiids</taxon>
        <taxon>Lamiales</taxon>
        <taxon>Orobanchaceae</taxon>
        <taxon>Buchnereae</taxon>
        <taxon>Striga</taxon>
    </lineage>
</organism>
<evidence type="ECO:0000259" key="8">
    <source>
        <dbReference type="Pfam" id="PF12776"/>
    </source>
</evidence>
<comment type="subcellular location">
    <subcellularLocation>
        <location evidence="2">Nucleus</location>
    </subcellularLocation>
</comment>
<feature type="domain" description="DDE Tnp4" evidence="9">
    <location>
        <begin position="6"/>
        <end position="167"/>
    </location>
</feature>
<feature type="domain" description="Myb/SANT-like" evidence="8">
    <location>
        <begin position="244"/>
        <end position="337"/>
    </location>
</feature>
<evidence type="ECO:0000256" key="4">
    <source>
        <dbReference type="ARBA" id="ARBA00022722"/>
    </source>
</evidence>
<dbReference type="GO" id="GO:0004518">
    <property type="term" value="F:nuclease activity"/>
    <property type="evidence" value="ECO:0007669"/>
    <property type="project" value="UniProtKB-KW"/>
</dbReference>
<protein>
    <recommendedName>
        <fullName evidence="12">Transposase</fullName>
    </recommendedName>
</protein>
<comment type="cofactor">
    <cofactor evidence="1">
        <name>a divalent metal cation</name>
        <dbReference type="ChEBI" id="CHEBI:60240"/>
    </cofactor>
</comment>
<dbReference type="InterPro" id="IPR027806">
    <property type="entry name" value="HARBI1_dom"/>
</dbReference>
<evidence type="ECO:0000313" key="10">
    <source>
        <dbReference type="EMBL" id="CAA0819957.1"/>
    </source>
</evidence>
<evidence type="ECO:0008006" key="12">
    <source>
        <dbReference type="Google" id="ProtNLM"/>
    </source>
</evidence>
<evidence type="ECO:0000256" key="2">
    <source>
        <dbReference type="ARBA" id="ARBA00004123"/>
    </source>
</evidence>
<evidence type="ECO:0000256" key="7">
    <source>
        <dbReference type="ARBA" id="ARBA00023242"/>
    </source>
</evidence>
<evidence type="ECO:0000256" key="3">
    <source>
        <dbReference type="ARBA" id="ARBA00006958"/>
    </source>
</evidence>
<evidence type="ECO:0000256" key="1">
    <source>
        <dbReference type="ARBA" id="ARBA00001968"/>
    </source>
</evidence>
<dbReference type="GO" id="GO:0016787">
    <property type="term" value="F:hydrolase activity"/>
    <property type="evidence" value="ECO:0007669"/>
    <property type="project" value="UniProtKB-KW"/>
</dbReference>
<gene>
    <name evidence="10" type="ORF">SHERM_18209</name>
</gene>
<comment type="caution">
    <text evidence="10">The sequence shown here is derived from an EMBL/GenBank/DDBJ whole genome shotgun (WGS) entry which is preliminary data.</text>
</comment>
<sequence length="341" mass="39378">GCLGALDGTYIDVRVPSIDKPRYRNRKGSISVNVLGVCDTYMNYVYMLCGWEGSSADSRVLRDAVTRTHGHCVPTGKYYLVDGGYTNGPGFLAPYRGVRYHLQEWGTGNRRPQNFRELYNLRHAKARNVIERAFGILKMRWAILRSCSYYSIRTQNRIIMACALLHNFIRSSIATDPMEALVPEIPADGMSTPTIEDDLVDQVEASPEWTQFRDRLAQDMFNDWDYNIFYGRALSHQTSRRRVWSPAEENALVDILKDMVNEGWRADNGFRQGYNFEIERRLKLKFPNCSLRADPHISSKIHVWRKNYMSVSLIKGKSGFGWNEITKTFSCEDDVWIAWLK</sequence>
<evidence type="ECO:0000313" key="11">
    <source>
        <dbReference type="Proteomes" id="UP001153555"/>
    </source>
</evidence>
<proteinExistence type="inferred from homology"/>
<feature type="non-terminal residue" evidence="10">
    <location>
        <position position="341"/>
    </location>
</feature>
<keyword evidence="7" id="KW-0539">Nucleus</keyword>
<keyword evidence="6" id="KW-0378">Hydrolase</keyword>
<dbReference type="OrthoDB" id="910733at2759"/>
<dbReference type="InterPro" id="IPR024752">
    <property type="entry name" value="Myb/SANT-like_dom"/>
</dbReference>
<evidence type="ECO:0000259" key="9">
    <source>
        <dbReference type="Pfam" id="PF13359"/>
    </source>
</evidence>
<dbReference type="InterPro" id="IPR045249">
    <property type="entry name" value="HARBI1-like"/>
</dbReference>
<dbReference type="PANTHER" id="PTHR22930">
    <property type="match status" value="1"/>
</dbReference>
<keyword evidence="5" id="KW-0479">Metal-binding</keyword>
<feature type="non-terminal residue" evidence="10">
    <location>
        <position position="1"/>
    </location>
</feature>
<name>A0A9N7N0U6_STRHE</name>
<dbReference type="GO" id="GO:0005634">
    <property type="term" value="C:nucleus"/>
    <property type="evidence" value="ECO:0007669"/>
    <property type="project" value="UniProtKB-SubCell"/>
</dbReference>
<dbReference type="Pfam" id="PF13359">
    <property type="entry name" value="DDE_Tnp_4"/>
    <property type="match status" value="1"/>
</dbReference>
<dbReference type="PANTHER" id="PTHR22930:SF281">
    <property type="entry name" value="NUCLEASE"/>
    <property type="match status" value="1"/>
</dbReference>
<reference evidence="10" key="1">
    <citation type="submission" date="2019-12" db="EMBL/GenBank/DDBJ databases">
        <authorList>
            <person name="Scholes J."/>
        </authorList>
    </citation>
    <scope>NUCLEOTIDE SEQUENCE</scope>
</reference>
<keyword evidence="11" id="KW-1185">Reference proteome</keyword>
<dbReference type="Proteomes" id="UP001153555">
    <property type="component" value="Unassembled WGS sequence"/>
</dbReference>
<dbReference type="EMBL" id="CACSLK010019758">
    <property type="protein sequence ID" value="CAA0819957.1"/>
    <property type="molecule type" value="Genomic_DNA"/>
</dbReference>
<evidence type="ECO:0000256" key="6">
    <source>
        <dbReference type="ARBA" id="ARBA00022801"/>
    </source>
</evidence>
<evidence type="ECO:0000256" key="5">
    <source>
        <dbReference type="ARBA" id="ARBA00022723"/>
    </source>
</evidence>